<dbReference type="Proteomes" id="UP000885779">
    <property type="component" value="Unassembled WGS sequence"/>
</dbReference>
<dbReference type="Gene3D" id="3.30.1370.130">
    <property type="match status" value="1"/>
</dbReference>
<dbReference type="Gene3D" id="3.30.1370.120">
    <property type="match status" value="1"/>
</dbReference>
<evidence type="ECO:0000256" key="4">
    <source>
        <dbReference type="ARBA" id="ARBA00023237"/>
    </source>
</evidence>
<name>A0A7V4WVW5_CALAY</name>
<dbReference type="GO" id="GO:0009306">
    <property type="term" value="P:protein secretion"/>
    <property type="evidence" value="ECO:0007669"/>
    <property type="project" value="InterPro"/>
</dbReference>
<dbReference type="InterPro" id="IPR032508">
    <property type="entry name" value="FecR_C"/>
</dbReference>
<dbReference type="GO" id="GO:0019867">
    <property type="term" value="C:outer membrane"/>
    <property type="evidence" value="ECO:0007669"/>
    <property type="project" value="InterPro"/>
</dbReference>
<proteinExistence type="inferred from homology"/>
<comment type="caution">
    <text evidence="7">The sequence shown here is derived from an EMBL/GenBank/DDBJ whole genome shotgun (WGS) entry which is preliminary data.</text>
</comment>
<organism evidence="7">
    <name type="scientific">Caldithrix abyssi</name>
    <dbReference type="NCBI Taxonomy" id="187145"/>
    <lineage>
        <taxon>Bacteria</taxon>
        <taxon>Pseudomonadati</taxon>
        <taxon>Calditrichota</taxon>
        <taxon>Calditrichia</taxon>
        <taxon>Calditrichales</taxon>
        <taxon>Calditrichaceae</taxon>
        <taxon>Caldithrix</taxon>
    </lineage>
</organism>
<dbReference type="Pfam" id="PF16344">
    <property type="entry name" value="FecR_C"/>
    <property type="match status" value="1"/>
</dbReference>
<dbReference type="Pfam" id="PF00263">
    <property type="entry name" value="Secretin"/>
    <property type="match status" value="1"/>
</dbReference>
<dbReference type="PANTHER" id="PTHR30604">
    <property type="entry name" value="PROTEIN TRANSPORT PROTEIN HOFQ"/>
    <property type="match status" value="1"/>
</dbReference>
<keyword evidence="4" id="KW-0998">Cell outer membrane</keyword>
<dbReference type="InterPro" id="IPR051808">
    <property type="entry name" value="Type_IV_pilus_biogenesis"/>
</dbReference>
<evidence type="ECO:0000256" key="2">
    <source>
        <dbReference type="ARBA" id="ARBA00022448"/>
    </source>
</evidence>
<dbReference type="AlphaFoldDB" id="A0A7V4WVW5"/>
<keyword evidence="2" id="KW-0813">Transport</keyword>
<dbReference type="InterPro" id="IPR011662">
    <property type="entry name" value="Secretin/TonB_short_N"/>
</dbReference>
<dbReference type="PRINTS" id="PR01032">
    <property type="entry name" value="PHAGEIV"/>
</dbReference>
<dbReference type="InterPro" id="IPR004846">
    <property type="entry name" value="T2SS/T3SS_dom"/>
</dbReference>
<comment type="similarity">
    <text evidence="5">Belongs to the bacterial secretin family.</text>
</comment>
<evidence type="ECO:0000259" key="6">
    <source>
        <dbReference type="SMART" id="SM00965"/>
    </source>
</evidence>
<feature type="domain" description="Secretin/TonB short N-terminal" evidence="6">
    <location>
        <begin position="55"/>
        <end position="103"/>
    </location>
</feature>
<evidence type="ECO:0000313" key="7">
    <source>
        <dbReference type="EMBL" id="HGY55831.1"/>
    </source>
</evidence>
<accession>A0A7V4WVW5</accession>
<gene>
    <name evidence="7" type="ORF">ENK44_09025</name>
</gene>
<dbReference type="InterPro" id="IPR038591">
    <property type="entry name" value="NolW-like_sf"/>
</dbReference>
<dbReference type="SMART" id="SM00965">
    <property type="entry name" value="STN"/>
    <property type="match status" value="1"/>
</dbReference>
<dbReference type="PANTHER" id="PTHR30604:SF1">
    <property type="entry name" value="DNA UTILIZATION PROTEIN HOFQ"/>
    <property type="match status" value="1"/>
</dbReference>
<keyword evidence="3" id="KW-0472">Membrane</keyword>
<evidence type="ECO:0000256" key="3">
    <source>
        <dbReference type="ARBA" id="ARBA00023136"/>
    </source>
</evidence>
<dbReference type="EMBL" id="DRQG01000085">
    <property type="protein sequence ID" value="HGY55831.1"/>
    <property type="molecule type" value="Genomic_DNA"/>
</dbReference>
<evidence type="ECO:0000256" key="5">
    <source>
        <dbReference type="RuleBase" id="RU004003"/>
    </source>
</evidence>
<evidence type="ECO:0000256" key="1">
    <source>
        <dbReference type="ARBA" id="ARBA00004370"/>
    </source>
</evidence>
<dbReference type="PRINTS" id="PR00811">
    <property type="entry name" value="BCTERIALGSPD"/>
</dbReference>
<comment type="subcellular location">
    <subcellularLocation>
        <location evidence="1">Membrane</location>
    </subcellularLocation>
</comment>
<protein>
    <submittedName>
        <fullName evidence="7">DUF4974 domain-containing protein</fullName>
    </submittedName>
</protein>
<sequence length="428" mass="47747">MSLKRQCIIFILLFYFLTPLWAADIHELLQTKINTNFAGTSLDNVLRMLSKQYNVNIVVGGEAKGPVTARLYDVSLAEALSTILKTHGYHYVVGDNVIMIKPLALESNRDLQTEVFDLKYVDAYRLKATLETLLSERGKMEPLLSEMGKEKKDYRAHLLLVSDLRENLEAIRQSILFMDKPEKQIQIEVRLVERTLGDEQNVGLNLPKSFTVKTTGAEISAPITQTGTGQSGQPTLLSAWYQLPNAAKDLTLGVLTFDELKAALDLLAKDQSAKLISNPKVTTLNNKKASVRIGRTVPIPQISRSVAGDLFSYQDKRVNIQLDVLPQIGNDSMITLDVHPLLEEIVGYTGPADAPYPITAVREVNSTVRIKDGETLVIGGLVKETETEREEKVWLLGDIPILGYLFTHVSKNKQKTDLLIFITTKIME</sequence>
<reference evidence="7" key="1">
    <citation type="journal article" date="2020" name="mSystems">
        <title>Genome- and Community-Level Interaction Insights into Carbon Utilization and Element Cycling Functions of Hydrothermarchaeota in Hydrothermal Sediment.</title>
        <authorList>
            <person name="Zhou Z."/>
            <person name="Liu Y."/>
            <person name="Xu W."/>
            <person name="Pan J."/>
            <person name="Luo Z.H."/>
            <person name="Li M."/>
        </authorList>
    </citation>
    <scope>NUCLEOTIDE SEQUENCE [LARGE SCALE GENOMIC DNA]</scope>
    <source>
        <strain evidence="7">HyVt-577</strain>
    </source>
</reference>
<dbReference type="InterPro" id="IPR001775">
    <property type="entry name" value="GspD/PilQ"/>
</dbReference>